<evidence type="ECO:0000313" key="2">
    <source>
        <dbReference type="Proteomes" id="UP001219518"/>
    </source>
</evidence>
<dbReference type="Proteomes" id="UP001219518">
    <property type="component" value="Unassembled WGS sequence"/>
</dbReference>
<organism evidence="1 2">
    <name type="scientific">Frankliniella fusca</name>
    <dbReference type="NCBI Taxonomy" id="407009"/>
    <lineage>
        <taxon>Eukaryota</taxon>
        <taxon>Metazoa</taxon>
        <taxon>Ecdysozoa</taxon>
        <taxon>Arthropoda</taxon>
        <taxon>Hexapoda</taxon>
        <taxon>Insecta</taxon>
        <taxon>Pterygota</taxon>
        <taxon>Neoptera</taxon>
        <taxon>Paraneoptera</taxon>
        <taxon>Thysanoptera</taxon>
        <taxon>Terebrantia</taxon>
        <taxon>Thripoidea</taxon>
        <taxon>Thripidae</taxon>
        <taxon>Frankliniella</taxon>
    </lineage>
</organism>
<proteinExistence type="predicted"/>
<dbReference type="EMBL" id="JAHWGI010000967">
    <property type="protein sequence ID" value="KAK3918875.1"/>
    <property type="molecule type" value="Genomic_DNA"/>
</dbReference>
<name>A0AAE1LGU0_9NEOP</name>
<protein>
    <submittedName>
        <fullName evidence="1">Uncharacterized protein</fullName>
    </submittedName>
</protein>
<dbReference type="AlphaFoldDB" id="A0AAE1LGU0"/>
<comment type="caution">
    <text evidence="1">The sequence shown here is derived from an EMBL/GenBank/DDBJ whole genome shotgun (WGS) entry which is preliminary data.</text>
</comment>
<accession>A0AAE1LGU0</accession>
<reference evidence="1" key="2">
    <citation type="journal article" date="2023" name="BMC Genomics">
        <title>Pest status, molecular evolution, and epigenetic factors derived from the genome assembly of Frankliniella fusca, a thysanopteran phytovirus vector.</title>
        <authorList>
            <person name="Catto M.A."/>
            <person name="Labadie P.E."/>
            <person name="Jacobson A.L."/>
            <person name="Kennedy G.G."/>
            <person name="Srinivasan R."/>
            <person name="Hunt B.G."/>
        </authorList>
    </citation>
    <scope>NUCLEOTIDE SEQUENCE</scope>
    <source>
        <strain evidence="1">PL_HMW_Pooled</strain>
    </source>
</reference>
<keyword evidence="2" id="KW-1185">Reference proteome</keyword>
<reference evidence="1" key="1">
    <citation type="submission" date="2021-07" db="EMBL/GenBank/DDBJ databases">
        <authorList>
            <person name="Catto M.A."/>
            <person name="Jacobson A."/>
            <person name="Kennedy G."/>
            <person name="Labadie P."/>
            <person name="Hunt B.G."/>
            <person name="Srinivasan R."/>
        </authorList>
    </citation>
    <scope>NUCLEOTIDE SEQUENCE</scope>
    <source>
        <strain evidence="1">PL_HMW_Pooled</strain>
        <tissue evidence="1">Head</tissue>
    </source>
</reference>
<sequence length="57" mass="6686">MRINSKISQKRYFLVSFDVPAYQYIPALHLLRALAVPRTRGVSLENCVDDQYLKRKC</sequence>
<evidence type="ECO:0000313" key="1">
    <source>
        <dbReference type="EMBL" id="KAK3918875.1"/>
    </source>
</evidence>
<gene>
    <name evidence="1" type="ORF">KUF71_008142</name>
</gene>